<protein>
    <submittedName>
        <fullName evidence="1">Uncharacterized protein</fullName>
    </submittedName>
</protein>
<accession>A0A161R6U1</accession>
<comment type="caution">
    <text evidence="1">The sequence shown here is derived from an EMBL/GenBank/DDBJ whole genome shotgun (WGS) entry which is preliminary data.</text>
</comment>
<dbReference type="AlphaFoldDB" id="A0A161R6U1"/>
<proteinExistence type="predicted"/>
<dbReference type="EMBL" id="LJKE01000015">
    <property type="protein sequence ID" value="KZD71931.1"/>
    <property type="molecule type" value="Genomic_DNA"/>
</dbReference>
<sequence length="184" mass="21240">MMLETIKRTLKANADSTGVKFNIGDSDSSKQANTFTNTYMESSMYLQLCEILNQEQREQFFRELKYDFVCVSKKEHLNFVHLTNYEKQETIENDGLHAAIDWIPNLGIGIYVWDSNDQNSEVSMLQFKHHNKLENTSEIHGTFHGEYHKCIFDNSGYVSGNHEGYVVLKTLHVPAEDILKKALI</sequence>
<name>A0A161R6U1_BACCE</name>
<reference evidence="1 2" key="1">
    <citation type="submission" date="2015-09" db="EMBL/GenBank/DDBJ databases">
        <title>Bacillus cereus food isolates.</title>
        <authorList>
            <person name="Boekhorst J."/>
        </authorList>
    </citation>
    <scope>NUCLEOTIDE SEQUENCE [LARGE SCALE GENOMIC DNA]</scope>
    <source>
        <strain evidence="1 2">B4088</strain>
    </source>
</reference>
<organism evidence="1 2">
    <name type="scientific">Bacillus cereus</name>
    <dbReference type="NCBI Taxonomy" id="1396"/>
    <lineage>
        <taxon>Bacteria</taxon>
        <taxon>Bacillati</taxon>
        <taxon>Bacillota</taxon>
        <taxon>Bacilli</taxon>
        <taxon>Bacillales</taxon>
        <taxon>Bacillaceae</taxon>
        <taxon>Bacillus</taxon>
        <taxon>Bacillus cereus group</taxon>
    </lineage>
</organism>
<evidence type="ECO:0000313" key="1">
    <source>
        <dbReference type="EMBL" id="KZD71931.1"/>
    </source>
</evidence>
<gene>
    <name evidence="1" type="ORF">B4088_0392</name>
</gene>
<dbReference type="Proteomes" id="UP000076482">
    <property type="component" value="Unassembled WGS sequence"/>
</dbReference>
<dbReference type="PATRIC" id="fig|1396.535.peg.4141"/>
<evidence type="ECO:0000313" key="2">
    <source>
        <dbReference type="Proteomes" id="UP000076482"/>
    </source>
</evidence>